<comment type="caution">
    <text evidence="2">The sequence shown here is derived from an EMBL/GenBank/DDBJ whole genome shotgun (WGS) entry which is preliminary data.</text>
</comment>
<accession>A0A497VFQ7</accession>
<dbReference type="Proteomes" id="UP000233767">
    <property type="component" value="Unassembled WGS sequence"/>
</dbReference>
<evidence type="ECO:0000313" key="4">
    <source>
        <dbReference type="Proteomes" id="UP000275027"/>
    </source>
</evidence>
<evidence type="ECO:0000313" key="3">
    <source>
        <dbReference type="Proteomes" id="UP000233767"/>
    </source>
</evidence>
<reference evidence="1 3" key="1">
    <citation type="submission" date="2017-12" db="EMBL/GenBank/DDBJ databases">
        <title>Genomic Encyclopedia of Type Strains, Phase III (KMG-III): the genomes of soil and plant-associated and newly described type strains.</title>
        <authorList>
            <person name="Whitman W."/>
        </authorList>
    </citation>
    <scope>NUCLEOTIDE SEQUENCE [LARGE SCALE GENOMIC DNA]</scope>
    <source>
        <strain evidence="1 3">IP-10</strain>
    </source>
</reference>
<dbReference type="AlphaFoldDB" id="A0A497VFQ7"/>
<name>A0A497VFQ7_9FLAO</name>
<reference evidence="2 4" key="2">
    <citation type="submission" date="2018-10" db="EMBL/GenBank/DDBJ databases">
        <title>Genomic Encyclopedia of Archaeal and Bacterial Type Strains, Phase II (KMG-II): from individual species to whole genera.</title>
        <authorList>
            <person name="Goeker M."/>
        </authorList>
    </citation>
    <scope>NUCLEOTIDE SEQUENCE [LARGE SCALE GENOMIC DNA]</scope>
    <source>
        <strain evidence="2 4">DSM 21886</strain>
    </source>
</reference>
<proteinExistence type="predicted"/>
<dbReference type="Proteomes" id="UP000275027">
    <property type="component" value="Unassembled WGS sequence"/>
</dbReference>
<gene>
    <name evidence="1" type="ORF">B0G92_0562</name>
    <name evidence="2" type="ORF">CLV50_0944</name>
</gene>
<protein>
    <submittedName>
        <fullName evidence="2">Uncharacterized protein</fullName>
    </submittedName>
</protein>
<sequence length="179" mass="20497">MIREKQIVFDGQTWSWTNPKNTTLKWSGLSKEVIIKNIDNILIKGDPTAVFQASVAKKILELVENTADEITDFSNKVLNKITRRLNGDIDCATKKYIIEAKSSLHNEKSIIELGEQIQKYLPENIKTVKEFMNPLNKKVVIVYEDLGTYTLNHPILKELQQKGVIFIKGIENLKKTILK</sequence>
<keyword evidence="3" id="KW-1185">Reference proteome</keyword>
<organism evidence="2 4">
    <name type="scientific">Flavobacterium lindanitolerans</name>
    <dbReference type="NCBI Taxonomy" id="428988"/>
    <lineage>
        <taxon>Bacteria</taxon>
        <taxon>Pseudomonadati</taxon>
        <taxon>Bacteroidota</taxon>
        <taxon>Flavobacteriia</taxon>
        <taxon>Flavobacteriales</taxon>
        <taxon>Flavobacteriaceae</taxon>
        <taxon>Flavobacterium</taxon>
    </lineage>
</organism>
<evidence type="ECO:0000313" key="2">
    <source>
        <dbReference type="EMBL" id="RLJ35563.1"/>
    </source>
</evidence>
<evidence type="ECO:0000313" key="1">
    <source>
        <dbReference type="EMBL" id="PKW28934.1"/>
    </source>
</evidence>
<dbReference type="EMBL" id="PJND01000007">
    <property type="protein sequence ID" value="PKW28934.1"/>
    <property type="molecule type" value="Genomic_DNA"/>
</dbReference>
<dbReference type="EMBL" id="RCCB01000010">
    <property type="protein sequence ID" value="RLJ35563.1"/>
    <property type="molecule type" value="Genomic_DNA"/>
</dbReference>